<dbReference type="AlphaFoldDB" id="A0A1S1PVK0"/>
<accession>A0A1S1PVK0</accession>
<reference evidence="2" key="1">
    <citation type="submission" date="2016-07" db="EMBL/GenBank/DDBJ databases">
        <title>Frankia sp. NRRL B-16219 Genome sequencing.</title>
        <authorList>
            <person name="Ghodhbane-Gtari F."/>
            <person name="Swanson E."/>
            <person name="Gueddou A."/>
            <person name="Louati M."/>
            <person name="Nouioui I."/>
            <person name="Hezbri K."/>
            <person name="Abebe-Akele F."/>
            <person name="Simpson S."/>
            <person name="Morris K."/>
            <person name="Thomas K."/>
            <person name="Gtari M."/>
            <person name="Tisa L.S."/>
        </authorList>
    </citation>
    <scope>NUCLEOTIDE SEQUENCE [LARGE SCALE GENOMIC DNA]</scope>
    <source>
        <strain evidence="2">NRRL B-16219</strain>
    </source>
</reference>
<protein>
    <submittedName>
        <fullName evidence="1">Uncharacterized protein</fullName>
    </submittedName>
</protein>
<sequence length="130" mass="12555">MGSPAAVAGDQITGVCAIHQVPGPTGTPIPSPAPLPFAAPLTTGLAATVLVGGQPVAVTSSSGLNTPPHVGLHVSDPFMLLIAQQGQVVAGSTTVLAEGRGVAYSGCQVTQCAQIPAVLTGSGVTVLVGP</sequence>
<evidence type="ECO:0000313" key="1">
    <source>
        <dbReference type="EMBL" id="OHV25740.1"/>
    </source>
</evidence>
<evidence type="ECO:0000313" key="2">
    <source>
        <dbReference type="Proteomes" id="UP000179769"/>
    </source>
</evidence>
<comment type="caution">
    <text evidence="1">The sequence shown here is derived from an EMBL/GenBank/DDBJ whole genome shotgun (WGS) entry which is preliminary data.</text>
</comment>
<gene>
    <name evidence="1" type="ORF">BBK14_21650</name>
</gene>
<name>A0A1S1PVK0_9ACTN</name>
<dbReference type="OrthoDB" id="9807902at2"/>
<organism evidence="1 2">
    <name type="scientific">Parafrankia soli</name>
    <dbReference type="NCBI Taxonomy" id="2599596"/>
    <lineage>
        <taxon>Bacteria</taxon>
        <taxon>Bacillati</taxon>
        <taxon>Actinomycetota</taxon>
        <taxon>Actinomycetes</taxon>
        <taxon>Frankiales</taxon>
        <taxon>Frankiaceae</taxon>
        <taxon>Parafrankia</taxon>
    </lineage>
</organism>
<dbReference type="EMBL" id="MAXA01000228">
    <property type="protein sequence ID" value="OHV25740.1"/>
    <property type="molecule type" value="Genomic_DNA"/>
</dbReference>
<dbReference type="Gene3D" id="2.60.200.60">
    <property type="match status" value="1"/>
</dbReference>
<proteinExistence type="predicted"/>
<keyword evidence="2" id="KW-1185">Reference proteome</keyword>
<dbReference type="RefSeq" id="WP_071065200.1">
    <property type="nucleotide sequence ID" value="NZ_MAXA01000228.1"/>
</dbReference>
<dbReference type="Proteomes" id="UP000179769">
    <property type="component" value="Unassembled WGS sequence"/>
</dbReference>
<dbReference type="CDD" id="cd14740">
    <property type="entry name" value="PAAR_4"/>
    <property type="match status" value="1"/>
</dbReference>